<organism evidence="1 2">
    <name type="scientific">Micromonospora cathayae</name>
    <dbReference type="NCBI Taxonomy" id="3028804"/>
    <lineage>
        <taxon>Bacteria</taxon>
        <taxon>Bacillati</taxon>
        <taxon>Actinomycetota</taxon>
        <taxon>Actinomycetes</taxon>
        <taxon>Micromonosporales</taxon>
        <taxon>Micromonosporaceae</taxon>
        <taxon>Micromonospora</taxon>
    </lineage>
</organism>
<protein>
    <submittedName>
        <fullName evidence="1">Uncharacterized protein</fullName>
    </submittedName>
</protein>
<dbReference type="Proteomes" id="UP001219605">
    <property type="component" value="Chromosome"/>
</dbReference>
<dbReference type="EMBL" id="CP118615">
    <property type="protein sequence ID" value="WDZ87242.1"/>
    <property type="molecule type" value="Genomic_DNA"/>
</dbReference>
<name>A0ABY7ZW42_9ACTN</name>
<evidence type="ECO:0000313" key="1">
    <source>
        <dbReference type="EMBL" id="WDZ87242.1"/>
    </source>
</evidence>
<gene>
    <name evidence="1" type="ORF">PVK37_12945</name>
</gene>
<keyword evidence="2" id="KW-1185">Reference proteome</keyword>
<evidence type="ECO:0000313" key="2">
    <source>
        <dbReference type="Proteomes" id="UP001219605"/>
    </source>
</evidence>
<proteinExistence type="predicted"/>
<accession>A0ABY7ZW42</accession>
<dbReference type="RefSeq" id="WP_275034162.1">
    <property type="nucleotide sequence ID" value="NZ_CP118615.1"/>
</dbReference>
<sequence length="56" mass="6976">MITEYHEDNRIGDYIWWVGSTAKFANHYPNWQYDYDIPAILTEMYEVNWETWVSRR</sequence>
<reference evidence="1 2" key="1">
    <citation type="submission" date="2023-02" db="EMBL/GenBank/DDBJ databases">
        <authorList>
            <person name="Mo P."/>
        </authorList>
    </citation>
    <scope>NUCLEOTIDE SEQUENCE [LARGE SCALE GENOMIC DNA]</scope>
    <source>
        <strain evidence="1 2">HUAS 3</strain>
    </source>
</reference>